<dbReference type="PROSITE" id="PS50110">
    <property type="entry name" value="RESPONSE_REGULATORY"/>
    <property type="match status" value="1"/>
</dbReference>
<dbReference type="PANTHER" id="PTHR37299">
    <property type="entry name" value="TRANSCRIPTIONAL REGULATOR-RELATED"/>
    <property type="match status" value="1"/>
</dbReference>
<dbReference type="InterPro" id="IPR011006">
    <property type="entry name" value="CheY-like_superfamily"/>
</dbReference>
<dbReference type="InterPro" id="IPR007492">
    <property type="entry name" value="LytTR_DNA-bd_dom"/>
</dbReference>
<gene>
    <name evidence="4" type="ORF">POL68_24475</name>
</gene>
<dbReference type="RefSeq" id="WP_272141631.1">
    <property type="nucleotide sequence ID" value="NZ_JAQNDM010000002.1"/>
</dbReference>
<reference evidence="4 5" key="1">
    <citation type="submission" date="2022-11" db="EMBL/GenBank/DDBJ databases">
        <title>Minimal conservation of predation-associated metabolite biosynthetic gene clusters underscores biosynthetic potential of Myxococcota including descriptions for ten novel species: Archangium lansinium sp. nov., Myxococcus landrumus sp. nov., Nannocystis bai.</title>
        <authorList>
            <person name="Ahearne A."/>
            <person name="Stevens C."/>
            <person name="Dowd S."/>
        </authorList>
    </citation>
    <scope>NUCLEOTIDE SEQUENCE [LARGE SCALE GENOMIC DNA]</scope>
    <source>
        <strain evidence="4 5">NCWAL01</strain>
    </source>
</reference>
<evidence type="ECO:0000313" key="5">
    <source>
        <dbReference type="Proteomes" id="UP001221838"/>
    </source>
</evidence>
<dbReference type="GO" id="GO:0003677">
    <property type="term" value="F:DNA binding"/>
    <property type="evidence" value="ECO:0007669"/>
    <property type="project" value="UniProtKB-KW"/>
</dbReference>
<dbReference type="Gene3D" id="2.40.50.1020">
    <property type="entry name" value="LytTr DNA-binding domain"/>
    <property type="match status" value="1"/>
</dbReference>
<evidence type="ECO:0000256" key="1">
    <source>
        <dbReference type="PROSITE-ProRule" id="PRU00169"/>
    </source>
</evidence>
<dbReference type="InterPro" id="IPR001789">
    <property type="entry name" value="Sig_transdc_resp-reg_receiver"/>
</dbReference>
<dbReference type="SMART" id="SM00850">
    <property type="entry name" value="LytTR"/>
    <property type="match status" value="1"/>
</dbReference>
<dbReference type="Pfam" id="PF00072">
    <property type="entry name" value="Response_reg"/>
    <property type="match status" value="1"/>
</dbReference>
<dbReference type="Gene3D" id="3.40.50.2300">
    <property type="match status" value="1"/>
</dbReference>
<feature type="domain" description="Response regulatory" evidence="2">
    <location>
        <begin position="11"/>
        <end position="124"/>
    </location>
</feature>
<organism evidence="4 5">
    <name type="scientific">Stigmatella ashevillensis</name>
    <dbReference type="NCBI Taxonomy" id="2995309"/>
    <lineage>
        <taxon>Bacteria</taxon>
        <taxon>Pseudomonadati</taxon>
        <taxon>Myxococcota</taxon>
        <taxon>Myxococcia</taxon>
        <taxon>Myxococcales</taxon>
        <taxon>Cystobacterineae</taxon>
        <taxon>Archangiaceae</taxon>
        <taxon>Stigmatella</taxon>
    </lineage>
</organism>
<keyword evidence="5" id="KW-1185">Reference proteome</keyword>
<evidence type="ECO:0000259" key="2">
    <source>
        <dbReference type="PROSITE" id="PS50110"/>
    </source>
</evidence>
<evidence type="ECO:0000313" key="4">
    <source>
        <dbReference type="EMBL" id="MDC0711647.1"/>
    </source>
</evidence>
<dbReference type="Pfam" id="PF04397">
    <property type="entry name" value="LytTR"/>
    <property type="match status" value="1"/>
</dbReference>
<dbReference type="SUPFAM" id="SSF52172">
    <property type="entry name" value="CheY-like"/>
    <property type="match status" value="1"/>
</dbReference>
<keyword evidence="1" id="KW-0597">Phosphoprotein</keyword>
<proteinExistence type="predicted"/>
<feature type="domain" description="HTH LytTR-type" evidence="3">
    <location>
        <begin position="168"/>
        <end position="272"/>
    </location>
</feature>
<accession>A0ABT5DH39</accession>
<dbReference type="PROSITE" id="PS50930">
    <property type="entry name" value="HTH_LYTTR"/>
    <property type="match status" value="1"/>
</dbReference>
<keyword evidence="4" id="KW-0238">DNA-binding</keyword>
<feature type="modified residue" description="4-aspartylphosphate" evidence="1">
    <location>
        <position position="62"/>
    </location>
</feature>
<dbReference type="EMBL" id="JAQNDM010000002">
    <property type="protein sequence ID" value="MDC0711647.1"/>
    <property type="molecule type" value="Genomic_DNA"/>
</dbReference>
<comment type="caution">
    <text evidence="4">The sequence shown here is derived from an EMBL/GenBank/DDBJ whole genome shotgun (WGS) entry which is preliminary data.</text>
</comment>
<dbReference type="InterPro" id="IPR046947">
    <property type="entry name" value="LytR-like"/>
</dbReference>
<sequence>MTAGDVSAPIRVLVVDDERIARQSLLSLLATDTEVRVVGECASGSQAVEALRQHPVDVLFLDVEMAGMDGFQVLRQAGPELTAAVVFVTAYDTHALKAFEVHALDYLLKPFDDERFAHVLARAKEHVRNGRIQSLARQLAGLLGASAPSPAAAPVTPPPEPPRYLERLVLKDVGRVAFLNVEEVDWLEAEDYYIQVHTAGQTHLIRQSLRELETQLDPRRFVRIHRSTIVNVERVKELRPLFHGEYHVILRNGHQLKLSRSYRARLDALLGRT</sequence>
<evidence type="ECO:0000259" key="3">
    <source>
        <dbReference type="PROSITE" id="PS50930"/>
    </source>
</evidence>
<name>A0ABT5DH39_9BACT</name>
<dbReference type="Proteomes" id="UP001221838">
    <property type="component" value="Unassembled WGS sequence"/>
</dbReference>
<protein>
    <submittedName>
        <fullName evidence="4">LytTR family DNA-binding domain-containing protein</fullName>
    </submittedName>
</protein>
<dbReference type="SMART" id="SM00448">
    <property type="entry name" value="REC"/>
    <property type="match status" value="1"/>
</dbReference>
<dbReference type="PANTHER" id="PTHR37299:SF1">
    <property type="entry name" value="STAGE 0 SPORULATION PROTEIN A HOMOLOG"/>
    <property type="match status" value="1"/>
</dbReference>